<dbReference type="InParanoid" id="A0A2T3AUX4"/>
<feature type="compositionally biased region" description="Basic residues" evidence="1">
    <location>
        <begin position="43"/>
        <end position="59"/>
    </location>
</feature>
<feature type="region of interest" description="Disordered" evidence="1">
    <location>
        <begin position="132"/>
        <end position="152"/>
    </location>
</feature>
<reference evidence="2 3" key="1">
    <citation type="journal article" date="2018" name="New Phytol.">
        <title>Comparative genomics and transcriptomics depict ericoid mycorrhizal fungi as versatile saprotrophs and plant mutualists.</title>
        <authorList>
            <person name="Martino E."/>
            <person name="Morin E."/>
            <person name="Grelet G.A."/>
            <person name="Kuo A."/>
            <person name="Kohler A."/>
            <person name="Daghino S."/>
            <person name="Barry K.W."/>
            <person name="Cichocki N."/>
            <person name="Clum A."/>
            <person name="Dockter R.B."/>
            <person name="Hainaut M."/>
            <person name="Kuo R.C."/>
            <person name="LaButti K."/>
            <person name="Lindahl B.D."/>
            <person name="Lindquist E.A."/>
            <person name="Lipzen A."/>
            <person name="Khouja H.R."/>
            <person name="Magnuson J."/>
            <person name="Murat C."/>
            <person name="Ohm R.A."/>
            <person name="Singer S.W."/>
            <person name="Spatafora J.W."/>
            <person name="Wang M."/>
            <person name="Veneault-Fourrey C."/>
            <person name="Henrissat B."/>
            <person name="Grigoriev I.V."/>
            <person name="Martin F.M."/>
            <person name="Perotto S."/>
        </authorList>
    </citation>
    <scope>NUCLEOTIDE SEQUENCE [LARGE SCALE GENOMIC DNA]</scope>
    <source>
        <strain evidence="2 3">ATCC 22711</strain>
    </source>
</reference>
<dbReference type="Proteomes" id="UP000241818">
    <property type="component" value="Unassembled WGS sequence"/>
</dbReference>
<gene>
    <name evidence="2" type="ORF">M430DRAFT_171332</name>
</gene>
<dbReference type="GeneID" id="36571689"/>
<dbReference type="EMBL" id="KZ679015">
    <property type="protein sequence ID" value="PSS12454.1"/>
    <property type="molecule type" value="Genomic_DNA"/>
</dbReference>
<sequence>MISARSKALKAQFPIRKHLFRQKALGESRGRRGSLSRKEMQRAKRRKKTKRNETKRKPHRSIIYRYKVYRRQDWRERIRKRTDCTHLRSYLTKIAPEYSTLYVHCIRTCPQRRIIVPTPYRPDPHLHLHLHPHSPPSPSPISVPILPPQSTF</sequence>
<evidence type="ECO:0000313" key="2">
    <source>
        <dbReference type="EMBL" id="PSS12454.1"/>
    </source>
</evidence>
<proteinExistence type="predicted"/>
<feature type="compositionally biased region" description="Basic and acidic residues" evidence="1">
    <location>
        <begin position="24"/>
        <end position="42"/>
    </location>
</feature>
<dbReference type="AlphaFoldDB" id="A0A2T3AUX4"/>
<organism evidence="2 3">
    <name type="scientific">Amorphotheca resinae ATCC 22711</name>
    <dbReference type="NCBI Taxonomy" id="857342"/>
    <lineage>
        <taxon>Eukaryota</taxon>
        <taxon>Fungi</taxon>
        <taxon>Dikarya</taxon>
        <taxon>Ascomycota</taxon>
        <taxon>Pezizomycotina</taxon>
        <taxon>Leotiomycetes</taxon>
        <taxon>Helotiales</taxon>
        <taxon>Amorphothecaceae</taxon>
        <taxon>Amorphotheca</taxon>
    </lineage>
</organism>
<accession>A0A2T3AUX4</accession>
<feature type="compositionally biased region" description="Pro residues" evidence="1">
    <location>
        <begin position="133"/>
        <end position="152"/>
    </location>
</feature>
<protein>
    <submittedName>
        <fullName evidence="2">Uncharacterized protein</fullName>
    </submittedName>
</protein>
<name>A0A2T3AUX4_AMORE</name>
<keyword evidence="3" id="KW-1185">Reference proteome</keyword>
<evidence type="ECO:0000313" key="3">
    <source>
        <dbReference type="Proteomes" id="UP000241818"/>
    </source>
</evidence>
<feature type="region of interest" description="Disordered" evidence="1">
    <location>
        <begin position="23"/>
        <end position="59"/>
    </location>
</feature>
<evidence type="ECO:0000256" key="1">
    <source>
        <dbReference type="SAM" id="MobiDB-lite"/>
    </source>
</evidence>
<dbReference type="RefSeq" id="XP_024718452.1">
    <property type="nucleotide sequence ID" value="XM_024863608.1"/>
</dbReference>